<dbReference type="InterPro" id="IPR011006">
    <property type="entry name" value="CheY-like_superfamily"/>
</dbReference>
<evidence type="ECO:0000313" key="5">
    <source>
        <dbReference type="Proteomes" id="UP000253727"/>
    </source>
</evidence>
<dbReference type="SUPFAM" id="SSF52172">
    <property type="entry name" value="CheY-like"/>
    <property type="match status" value="1"/>
</dbReference>
<dbReference type="Gene3D" id="3.40.50.2300">
    <property type="match status" value="1"/>
</dbReference>
<name>A0A369Q6H3_9SPHN</name>
<dbReference type="PANTHER" id="PTHR44591:SF20">
    <property type="entry name" value="PROTEIN PILH"/>
    <property type="match status" value="1"/>
</dbReference>
<dbReference type="EMBL" id="QBKA01000002">
    <property type="protein sequence ID" value="RDC60471.1"/>
    <property type="molecule type" value="Genomic_DNA"/>
</dbReference>
<dbReference type="GO" id="GO:0000160">
    <property type="term" value="P:phosphorelay signal transduction system"/>
    <property type="evidence" value="ECO:0007669"/>
    <property type="project" value="InterPro"/>
</dbReference>
<evidence type="ECO:0000256" key="2">
    <source>
        <dbReference type="PROSITE-ProRule" id="PRU00169"/>
    </source>
</evidence>
<gene>
    <name evidence="4" type="ORF">HME9302_01678</name>
</gene>
<dbReference type="SMART" id="SM00448">
    <property type="entry name" value="REC"/>
    <property type="match status" value="1"/>
</dbReference>
<evidence type="ECO:0000256" key="1">
    <source>
        <dbReference type="ARBA" id="ARBA00022553"/>
    </source>
</evidence>
<feature type="domain" description="Response regulatory" evidence="3">
    <location>
        <begin position="19"/>
        <end position="130"/>
    </location>
</feature>
<dbReference type="RefSeq" id="WP_230079931.1">
    <property type="nucleotide sequence ID" value="NZ_QBKA01000002.1"/>
</dbReference>
<dbReference type="Proteomes" id="UP000253727">
    <property type="component" value="Unassembled WGS sequence"/>
</dbReference>
<protein>
    <recommendedName>
        <fullName evidence="3">Response regulatory domain-containing protein</fullName>
    </recommendedName>
</protein>
<organism evidence="4 5">
    <name type="scientific">Alteripontixanthobacter maritimus</name>
    <dbReference type="NCBI Taxonomy" id="2161824"/>
    <lineage>
        <taxon>Bacteria</taxon>
        <taxon>Pseudomonadati</taxon>
        <taxon>Pseudomonadota</taxon>
        <taxon>Alphaproteobacteria</taxon>
        <taxon>Sphingomonadales</taxon>
        <taxon>Erythrobacteraceae</taxon>
        <taxon>Alteripontixanthobacter</taxon>
    </lineage>
</organism>
<dbReference type="InterPro" id="IPR050595">
    <property type="entry name" value="Bact_response_regulator"/>
</dbReference>
<dbReference type="InterPro" id="IPR001789">
    <property type="entry name" value="Sig_transdc_resp-reg_receiver"/>
</dbReference>
<dbReference type="PANTHER" id="PTHR44591">
    <property type="entry name" value="STRESS RESPONSE REGULATOR PROTEIN 1"/>
    <property type="match status" value="1"/>
</dbReference>
<evidence type="ECO:0000259" key="3">
    <source>
        <dbReference type="PROSITE" id="PS50110"/>
    </source>
</evidence>
<comment type="caution">
    <text evidence="4">The sequence shown here is derived from an EMBL/GenBank/DDBJ whole genome shotgun (WGS) entry which is preliminary data.</text>
</comment>
<evidence type="ECO:0000313" key="4">
    <source>
        <dbReference type="EMBL" id="RDC60471.1"/>
    </source>
</evidence>
<accession>A0A369Q6H3</accession>
<dbReference type="Pfam" id="PF00072">
    <property type="entry name" value="Response_reg"/>
    <property type="match status" value="1"/>
</dbReference>
<proteinExistence type="predicted"/>
<feature type="modified residue" description="4-aspartylphosphate" evidence="2">
    <location>
        <position position="69"/>
    </location>
</feature>
<dbReference type="PROSITE" id="PS50110">
    <property type="entry name" value="RESPONSE_REGULATORY"/>
    <property type="match status" value="1"/>
</dbReference>
<sequence length="136" mass="15313">MTSDTEKMLRGDETVGPQCIFIVEDEFLVAFEMADLLEDLGFNVVGPSVHLADAMEKARTAKIDAAFLDVNLGEDKTSKPVADILRERKIPFVFVTAYDRNEISFLMSDDQVLKKPITSERLLSTLRKAFPDLEKK</sequence>
<reference evidence="4 5" key="1">
    <citation type="submission" date="2018-04" db="EMBL/GenBank/DDBJ databases">
        <title>Altererythrobacter sp. HME9302 genome sequencing and assembly.</title>
        <authorList>
            <person name="Kang H."/>
            <person name="Kim H."/>
            <person name="Joh K."/>
        </authorList>
    </citation>
    <scope>NUCLEOTIDE SEQUENCE [LARGE SCALE GENOMIC DNA]</scope>
    <source>
        <strain evidence="4 5">HME9302</strain>
    </source>
</reference>
<keyword evidence="5" id="KW-1185">Reference proteome</keyword>
<keyword evidence="1 2" id="KW-0597">Phosphoprotein</keyword>
<dbReference type="AlphaFoldDB" id="A0A369Q6H3"/>